<dbReference type="InterPro" id="IPR000668">
    <property type="entry name" value="Peptidase_C1A_C"/>
</dbReference>
<sequence>MAEEYLDGISGGPMKTTIGGKHVFVIIGQGVQDGIPYYNITNSYGQDWGKGGFGKIRKDLVIDISYPIKARMVMN</sequence>
<dbReference type="GO" id="GO:0006508">
    <property type="term" value="P:proteolysis"/>
    <property type="evidence" value="ECO:0007669"/>
    <property type="project" value="InterPro"/>
</dbReference>
<dbReference type="GO" id="GO:0008234">
    <property type="term" value="F:cysteine-type peptidase activity"/>
    <property type="evidence" value="ECO:0007669"/>
    <property type="project" value="InterPro"/>
</dbReference>
<evidence type="ECO:0000313" key="2">
    <source>
        <dbReference type="EMBL" id="KAK3015576.1"/>
    </source>
</evidence>
<comment type="caution">
    <text evidence="2">The sequence shown here is derived from an EMBL/GenBank/DDBJ whole genome shotgun (WGS) entry which is preliminary data.</text>
</comment>
<dbReference type="Gene3D" id="3.90.70.10">
    <property type="entry name" value="Cysteine proteinases"/>
    <property type="match status" value="1"/>
</dbReference>
<evidence type="ECO:0000313" key="3">
    <source>
        <dbReference type="Proteomes" id="UP001188597"/>
    </source>
</evidence>
<keyword evidence="3" id="KW-1185">Reference proteome</keyword>
<dbReference type="InterPro" id="IPR038765">
    <property type="entry name" value="Papain-like_cys_pep_sf"/>
</dbReference>
<feature type="domain" description="Peptidase C1A papain C-terminal" evidence="1">
    <location>
        <begin position="4"/>
        <end position="59"/>
    </location>
</feature>
<proteinExistence type="predicted"/>
<organism evidence="2 3">
    <name type="scientific">Escallonia herrerae</name>
    <dbReference type="NCBI Taxonomy" id="1293975"/>
    <lineage>
        <taxon>Eukaryota</taxon>
        <taxon>Viridiplantae</taxon>
        <taxon>Streptophyta</taxon>
        <taxon>Embryophyta</taxon>
        <taxon>Tracheophyta</taxon>
        <taxon>Spermatophyta</taxon>
        <taxon>Magnoliopsida</taxon>
        <taxon>eudicotyledons</taxon>
        <taxon>Gunneridae</taxon>
        <taxon>Pentapetalae</taxon>
        <taxon>asterids</taxon>
        <taxon>campanulids</taxon>
        <taxon>Escalloniales</taxon>
        <taxon>Escalloniaceae</taxon>
        <taxon>Escallonia</taxon>
    </lineage>
</organism>
<dbReference type="SUPFAM" id="SSF54001">
    <property type="entry name" value="Cysteine proteinases"/>
    <property type="match status" value="1"/>
</dbReference>
<reference evidence="2" key="1">
    <citation type="submission" date="2022-12" db="EMBL/GenBank/DDBJ databases">
        <title>Draft genome assemblies for two species of Escallonia (Escalloniales).</title>
        <authorList>
            <person name="Chanderbali A."/>
            <person name="Dervinis C."/>
            <person name="Anghel I."/>
            <person name="Soltis D."/>
            <person name="Soltis P."/>
            <person name="Zapata F."/>
        </authorList>
    </citation>
    <scope>NUCLEOTIDE SEQUENCE</scope>
    <source>
        <strain evidence="2">UCBG64.0493</strain>
        <tissue evidence="2">Leaf</tissue>
    </source>
</reference>
<evidence type="ECO:0000259" key="1">
    <source>
        <dbReference type="Pfam" id="PF00112"/>
    </source>
</evidence>
<gene>
    <name evidence="2" type="ORF">RJ639_007749</name>
</gene>
<dbReference type="EMBL" id="JAVXUP010001135">
    <property type="protein sequence ID" value="KAK3015576.1"/>
    <property type="molecule type" value="Genomic_DNA"/>
</dbReference>
<accession>A0AA88VU94</accession>
<dbReference type="Proteomes" id="UP001188597">
    <property type="component" value="Unassembled WGS sequence"/>
</dbReference>
<dbReference type="AlphaFoldDB" id="A0AA88VU94"/>
<dbReference type="Pfam" id="PF00112">
    <property type="entry name" value="Peptidase_C1"/>
    <property type="match status" value="1"/>
</dbReference>
<name>A0AA88VU94_9ASTE</name>
<protein>
    <recommendedName>
        <fullName evidence="1">Peptidase C1A papain C-terminal domain-containing protein</fullName>
    </recommendedName>
</protein>